<keyword evidence="1" id="KW-0732">Signal</keyword>
<comment type="caution">
    <text evidence="2">The sequence shown here is derived from an EMBL/GenBank/DDBJ whole genome shotgun (WGS) entry which is preliminary data.</text>
</comment>
<dbReference type="Proteomes" id="UP000664940">
    <property type="component" value="Unassembled WGS sequence"/>
</dbReference>
<dbReference type="EMBL" id="JABVXQ010000001">
    <property type="protein sequence ID" value="KAF6131034.1"/>
    <property type="molecule type" value="Genomic_DNA"/>
</dbReference>
<accession>A0A834BHV9</accession>
<protein>
    <submittedName>
        <fullName evidence="2">Uncharacterized protein</fullName>
    </submittedName>
</protein>
<proteinExistence type="predicted"/>
<reference evidence="2 3" key="1">
    <citation type="journal article" date="2020" name="Nature">
        <title>Six reference-quality genomes reveal evolution of bat adaptations.</title>
        <authorList>
            <person name="Jebb D."/>
            <person name="Huang Z."/>
            <person name="Pippel M."/>
            <person name="Hughes G.M."/>
            <person name="Lavrichenko K."/>
            <person name="Devanna P."/>
            <person name="Winkler S."/>
            <person name="Jermiin L.S."/>
            <person name="Skirmuntt E.C."/>
            <person name="Katzourakis A."/>
            <person name="Burkitt-Gray L."/>
            <person name="Ray D.A."/>
            <person name="Sullivan K.A.M."/>
            <person name="Roscito J.G."/>
            <person name="Kirilenko B.M."/>
            <person name="Davalos L.M."/>
            <person name="Corthals A.P."/>
            <person name="Power M.L."/>
            <person name="Jones G."/>
            <person name="Ransome R.D."/>
            <person name="Dechmann D.K.N."/>
            <person name="Locatelli A.G."/>
            <person name="Puechmaille S.J."/>
            <person name="Fedrigo O."/>
            <person name="Jarvis E.D."/>
            <person name="Hiller M."/>
            <person name="Vernes S.C."/>
            <person name="Myers E.W."/>
            <person name="Teeling E.C."/>
        </authorList>
    </citation>
    <scope>NUCLEOTIDE SEQUENCE [LARGE SCALE GENOMIC DNA]</scope>
    <source>
        <strain evidence="2">Bat1K_MPI-CBG_1</strain>
    </source>
</reference>
<sequence>MAFTWYLFHIPWHVAALEESMKGMRHNEGMTIANLLHARYGFKDITYLNHFIQCSYEVGNPITVFYFSGEGTETAMGQITPDCIASKWWGWNHAPLRNSTLALLTLRMCQVFFKVSSMPQILIRCPIYIFICY</sequence>
<evidence type="ECO:0000256" key="1">
    <source>
        <dbReference type="SAM" id="SignalP"/>
    </source>
</evidence>
<feature type="signal peptide" evidence="1">
    <location>
        <begin position="1"/>
        <end position="16"/>
    </location>
</feature>
<organism evidence="2 3">
    <name type="scientific">Phyllostomus discolor</name>
    <name type="common">pale spear-nosed bat</name>
    <dbReference type="NCBI Taxonomy" id="89673"/>
    <lineage>
        <taxon>Eukaryota</taxon>
        <taxon>Metazoa</taxon>
        <taxon>Chordata</taxon>
        <taxon>Craniata</taxon>
        <taxon>Vertebrata</taxon>
        <taxon>Euteleostomi</taxon>
        <taxon>Mammalia</taxon>
        <taxon>Eutheria</taxon>
        <taxon>Laurasiatheria</taxon>
        <taxon>Chiroptera</taxon>
        <taxon>Yangochiroptera</taxon>
        <taxon>Phyllostomidae</taxon>
        <taxon>Phyllostominae</taxon>
        <taxon>Phyllostomus</taxon>
    </lineage>
</organism>
<feature type="chain" id="PRO_5032452390" evidence="1">
    <location>
        <begin position="17"/>
        <end position="133"/>
    </location>
</feature>
<evidence type="ECO:0000313" key="2">
    <source>
        <dbReference type="EMBL" id="KAF6131034.1"/>
    </source>
</evidence>
<dbReference type="AlphaFoldDB" id="A0A834BHV9"/>
<evidence type="ECO:0000313" key="3">
    <source>
        <dbReference type="Proteomes" id="UP000664940"/>
    </source>
</evidence>
<name>A0A834BHV9_9CHIR</name>
<gene>
    <name evidence="2" type="ORF">HJG60_007936</name>
</gene>